<dbReference type="PANTHER" id="PTHR35984">
    <property type="entry name" value="PERIPLASMIC SERINE PROTEASE"/>
    <property type="match status" value="1"/>
</dbReference>
<proteinExistence type="predicted"/>
<protein>
    <recommendedName>
        <fullName evidence="3">Serine dehydrogenase proteinase</fullName>
    </recommendedName>
</protein>
<accession>A0ABR6X8S3</accession>
<evidence type="ECO:0000313" key="2">
    <source>
        <dbReference type="Proteomes" id="UP000648257"/>
    </source>
</evidence>
<dbReference type="PANTHER" id="PTHR35984:SF1">
    <property type="entry name" value="PERIPLASMIC SERINE PROTEASE"/>
    <property type="match status" value="1"/>
</dbReference>
<comment type="caution">
    <text evidence="1">The sequence shown here is derived from an EMBL/GenBank/DDBJ whole genome shotgun (WGS) entry which is preliminary data.</text>
</comment>
<dbReference type="Proteomes" id="UP000648257">
    <property type="component" value="Unassembled WGS sequence"/>
</dbReference>
<dbReference type="Pfam" id="PF01972">
    <property type="entry name" value="SDH_protease"/>
    <property type="match status" value="1"/>
</dbReference>
<evidence type="ECO:0000313" key="1">
    <source>
        <dbReference type="EMBL" id="MBC3808786.1"/>
    </source>
</evidence>
<reference evidence="1 2" key="1">
    <citation type="submission" date="2020-08" db="EMBL/GenBank/DDBJ databases">
        <title>Novel species isolated from subtropical streams in China.</title>
        <authorList>
            <person name="Lu H."/>
        </authorList>
    </citation>
    <scope>NUCLEOTIDE SEQUENCE [LARGE SCALE GENOMIC DNA]</scope>
    <source>
        <strain evidence="1 2">KACC 16656</strain>
    </source>
</reference>
<dbReference type="RefSeq" id="WP_186923854.1">
    <property type="nucleotide sequence ID" value="NZ_JACOFW010000020.1"/>
</dbReference>
<dbReference type="SUPFAM" id="SSF52096">
    <property type="entry name" value="ClpP/crotonase"/>
    <property type="match status" value="1"/>
</dbReference>
<evidence type="ECO:0008006" key="3">
    <source>
        <dbReference type="Google" id="ProtNLM"/>
    </source>
</evidence>
<name>A0ABR6X8S3_9BURK</name>
<organism evidence="1 2">
    <name type="scientific">Undibacterium seohonense</name>
    <dbReference type="NCBI Taxonomy" id="1344950"/>
    <lineage>
        <taxon>Bacteria</taxon>
        <taxon>Pseudomonadati</taxon>
        <taxon>Pseudomonadota</taxon>
        <taxon>Betaproteobacteria</taxon>
        <taxon>Burkholderiales</taxon>
        <taxon>Oxalobacteraceae</taxon>
        <taxon>Undibacterium</taxon>
    </lineage>
</organism>
<sequence>MQQLSHSAMRESILQIEHLRESKVIVLAASNLDIDLLPPLYEQLRELGKVKRLDLVLHCRGGVVNATRRIALLFRAFAEEFNIIVPYFCQSSGTLLCLAADQIIAGELAMFSPIDPHLQGGSDADGTMSSSFSAMDILAFGEMAENWFGIEANEARTESLALLCNSIIPPSLAAFYRCTKELQQIALELLAFQLRSNSIEQREKIVQHLVSAYHSHSYAITGEELSALGLRIAKNQIVEDAAWELSTILQAHVGGAQRDSLETPWINAVIASAGKIRSRTHRIDGLAPHWTTSSTDK</sequence>
<dbReference type="EMBL" id="JACOFW010000020">
    <property type="protein sequence ID" value="MBC3808786.1"/>
    <property type="molecule type" value="Genomic_DNA"/>
</dbReference>
<dbReference type="Gene3D" id="3.90.226.10">
    <property type="entry name" value="2-enoyl-CoA Hydratase, Chain A, domain 1"/>
    <property type="match status" value="1"/>
</dbReference>
<keyword evidence="2" id="KW-1185">Reference proteome</keyword>
<dbReference type="InterPro" id="IPR029045">
    <property type="entry name" value="ClpP/crotonase-like_dom_sf"/>
</dbReference>
<gene>
    <name evidence="1" type="ORF">H8K52_15700</name>
</gene>
<dbReference type="InterPro" id="IPR002825">
    <property type="entry name" value="Pept_S49_ser-pept_pro"/>
</dbReference>